<dbReference type="EMBL" id="JAAMPC010000003">
    <property type="protein sequence ID" value="KAG2323040.1"/>
    <property type="molecule type" value="Genomic_DNA"/>
</dbReference>
<evidence type="ECO:0000313" key="2">
    <source>
        <dbReference type="Proteomes" id="UP000886595"/>
    </source>
</evidence>
<name>A0A8X7W614_BRACI</name>
<keyword evidence="2" id="KW-1185">Reference proteome</keyword>
<reference evidence="1 2" key="1">
    <citation type="submission" date="2020-02" db="EMBL/GenBank/DDBJ databases">
        <authorList>
            <person name="Ma Q."/>
            <person name="Huang Y."/>
            <person name="Song X."/>
            <person name="Pei D."/>
        </authorList>
    </citation>
    <scope>NUCLEOTIDE SEQUENCE [LARGE SCALE GENOMIC DNA]</scope>
    <source>
        <strain evidence="1">Sxm20200214</strain>
        <tissue evidence="1">Leaf</tissue>
    </source>
</reference>
<organism evidence="1 2">
    <name type="scientific">Brassica carinata</name>
    <name type="common">Ethiopian mustard</name>
    <name type="synonym">Abyssinian cabbage</name>
    <dbReference type="NCBI Taxonomy" id="52824"/>
    <lineage>
        <taxon>Eukaryota</taxon>
        <taxon>Viridiplantae</taxon>
        <taxon>Streptophyta</taxon>
        <taxon>Embryophyta</taxon>
        <taxon>Tracheophyta</taxon>
        <taxon>Spermatophyta</taxon>
        <taxon>Magnoliopsida</taxon>
        <taxon>eudicotyledons</taxon>
        <taxon>Gunneridae</taxon>
        <taxon>Pentapetalae</taxon>
        <taxon>rosids</taxon>
        <taxon>malvids</taxon>
        <taxon>Brassicales</taxon>
        <taxon>Brassicaceae</taxon>
        <taxon>Brassiceae</taxon>
        <taxon>Brassica</taxon>
    </lineage>
</organism>
<protein>
    <submittedName>
        <fullName evidence="1">Uncharacterized protein</fullName>
    </submittedName>
</protein>
<dbReference type="AlphaFoldDB" id="A0A8X7W614"/>
<accession>A0A8X7W614</accession>
<comment type="caution">
    <text evidence="1">The sequence shown here is derived from an EMBL/GenBank/DDBJ whole genome shotgun (WGS) entry which is preliminary data.</text>
</comment>
<sequence length="88" mass="9590">MGDDIITLDPKKSEEHRELEAVDTIATLLPLPCVRERESIGKILFGVLTFSLPLFGLQGTGADVVGLDWIVDMADGRSRLGAMFAEKC</sequence>
<proteinExistence type="predicted"/>
<evidence type="ECO:0000313" key="1">
    <source>
        <dbReference type="EMBL" id="KAG2323040.1"/>
    </source>
</evidence>
<dbReference type="Proteomes" id="UP000886595">
    <property type="component" value="Unassembled WGS sequence"/>
</dbReference>
<gene>
    <name evidence="1" type="ORF">Bca52824_016253</name>
</gene>